<dbReference type="Proteomes" id="UP001204142">
    <property type="component" value="Unassembled WGS sequence"/>
</dbReference>
<accession>A0ABT1WH70</accession>
<dbReference type="InterPro" id="IPR021409">
    <property type="entry name" value="DUF3047"/>
</dbReference>
<name>A0ABT1WH70_9BURK</name>
<evidence type="ECO:0000313" key="1">
    <source>
        <dbReference type="EMBL" id="MCQ8896862.1"/>
    </source>
</evidence>
<keyword evidence="2" id="KW-1185">Reference proteome</keyword>
<sequence>MNTIKKSQGPIAVLLGILLQAGAVMATRDVGLVQAQTVSPSAANVPVIPAWPKQPGALPAPWKTQFHPKVPKHTDFKLISFEGQTVVQAKSESGYGSVALAFDKPSEFNTLQWSWLVQQHPKNANPKTKDGDDAGAKLCVFVQIDESTLSFGTRLKLGAARTLSGEDLPAATLCYMWAAEGTPTGEVFNNPYTDRVRNMVIRASAEGTALVNEQRNVQQDARRAFAKELPEGPVKFLGIAFGADADNTQSTALGLFGSVSVK</sequence>
<gene>
    <name evidence="1" type="ORF">NQT62_10515</name>
</gene>
<dbReference type="Pfam" id="PF11249">
    <property type="entry name" value="DUF3047"/>
    <property type="match status" value="1"/>
</dbReference>
<dbReference type="EMBL" id="JANIGO010000003">
    <property type="protein sequence ID" value="MCQ8896862.1"/>
    <property type="molecule type" value="Genomic_DNA"/>
</dbReference>
<comment type="caution">
    <text evidence="1">The sequence shown here is derived from an EMBL/GenBank/DDBJ whole genome shotgun (WGS) entry which is preliminary data.</text>
</comment>
<protein>
    <submittedName>
        <fullName evidence="1">DUF3047 domain-containing protein</fullName>
    </submittedName>
</protein>
<evidence type="ECO:0000313" key="2">
    <source>
        <dbReference type="Proteomes" id="UP001204142"/>
    </source>
</evidence>
<organism evidence="1 2">
    <name type="scientific">Limnobacter humi</name>
    <dbReference type="NCBI Taxonomy" id="1778671"/>
    <lineage>
        <taxon>Bacteria</taxon>
        <taxon>Pseudomonadati</taxon>
        <taxon>Pseudomonadota</taxon>
        <taxon>Betaproteobacteria</taxon>
        <taxon>Burkholderiales</taxon>
        <taxon>Burkholderiaceae</taxon>
        <taxon>Limnobacter</taxon>
    </lineage>
</organism>
<reference evidence="1 2" key="1">
    <citation type="submission" date="2022-07" db="EMBL/GenBank/DDBJ databases">
        <authorList>
            <person name="Xamxidin M."/>
            <person name="Wu M."/>
        </authorList>
    </citation>
    <scope>NUCLEOTIDE SEQUENCE [LARGE SCALE GENOMIC DNA]</scope>
    <source>
        <strain evidence="1 2">NBRC 111650</strain>
    </source>
</reference>
<dbReference type="RefSeq" id="WP_256764654.1">
    <property type="nucleotide sequence ID" value="NZ_JANIGO010000003.1"/>
</dbReference>
<proteinExistence type="predicted"/>